<dbReference type="AlphaFoldDB" id="A0A314Y523"/>
<evidence type="ECO:0000313" key="1">
    <source>
        <dbReference type="EMBL" id="PQP99928.1"/>
    </source>
</evidence>
<organism evidence="1 2">
    <name type="scientific">Prunus yedoensis var. nudiflora</name>
    <dbReference type="NCBI Taxonomy" id="2094558"/>
    <lineage>
        <taxon>Eukaryota</taxon>
        <taxon>Viridiplantae</taxon>
        <taxon>Streptophyta</taxon>
        <taxon>Embryophyta</taxon>
        <taxon>Tracheophyta</taxon>
        <taxon>Spermatophyta</taxon>
        <taxon>Magnoliopsida</taxon>
        <taxon>eudicotyledons</taxon>
        <taxon>Gunneridae</taxon>
        <taxon>Pentapetalae</taxon>
        <taxon>rosids</taxon>
        <taxon>fabids</taxon>
        <taxon>Rosales</taxon>
        <taxon>Rosaceae</taxon>
        <taxon>Amygdaloideae</taxon>
        <taxon>Amygdaleae</taxon>
        <taxon>Prunus</taxon>
    </lineage>
</organism>
<comment type="caution">
    <text evidence="1">The sequence shown here is derived from an EMBL/GenBank/DDBJ whole genome shotgun (WGS) entry which is preliminary data.</text>
</comment>
<evidence type="ECO:0000313" key="2">
    <source>
        <dbReference type="Proteomes" id="UP000250321"/>
    </source>
</evidence>
<dbReference type="EMBL" id="PJQY01001757">
    <property type="protein sequence ID" value="PQP99928.1"/>
    <property type="molecule type" value="Genomic_DNA"/>
</dbReference>
<name>A0A314Y523_PRUYE</name>
<proteinExistence type="predicted"/>
<dbReference type="Proteomes" id="UP000250321">
    <property type="component" value="Unassembled WGS sequence"/>
</dbReference>
<keyword evidence="2" id="KW-1185">Reference proteome</keyword>
<reference evidence="1 2" key="1">
    <citation type="submission" date="2018-02" db="EMBL/GenBank/DDBJ databases">
        <title>Draft genome of wild Prunus yedoensis var. nudiflora.</title>
        <authorList>
            <person name="Baek S."/>
            <person name="Kim J.-H."/>
            <person name="Choi K."/>
            <person name="Kim G.-B."/>
            <person name="Cho A."/>
            <person name="Jang H."/>
            <person name="Shin C.-H."/>
            <person name="Yu H.-J."/>
            <person name="Mun J.-H."/>
        </authorList>
    </citation>
    <scope>NUCLEOTIDE SEQUENCE [LARGE SCALE GENOMIC DNA]</scope>
    <source>
        <strain evidence="2">cv. Jeju island</strain>
        <tissue evidence="1">Leaf</tissue>
    </source>
</reference>
<gene>
    <name evidence="1" type="ORF">Pyn_33149</name>
</gene>
<sequence length="197" mass="22110">MTVSVLEDVERWAEKVPVRNEYLKNAIQVFDGRPAVKFHHSVKGAEGFLWQIGFAVNLDQVGKESRGDRVVLGLEADEEVVDEREVLGAAELEDESEEGRVGVAKMGWQAAKSKISLARRGSDCEAMRFWILEGEPIEPISWFRLWGCDERKKTKEEEDGGFGGRARERVTVTAAFDDRRKSRCISLVVLCSVVPNA</sequence>
<accession>A0A314Y523</accession>
<protein>
    <submittedName>
        <fullName evidence="1">Uncharacterized protein</fullName>
    </submittedName>
</protein>